<keyword evidence="1" id="KW-0732">Signal</keyword>
<dbReference type="OrthoDB" id="6997572at2"/>
<evidence type="ECO:0000256" key="1">
    <source>
        <dbReference type="SAM" id="SignalP"/>
    </source>
</evidence>
<reference evidence="2 3" key="1">
    <citation type="submission" date="2018-01" db="EMBL/GenBank/DDBJ databases">
        <authorList>
            <person name="Fu G.-Y."/>
        </authorList>
    </citation>
    <scope>NUCLEOTIDE SEQUENCE [LARGE SCALE GENOMIC DNA]</scope>
    <source>
        <strain evidence="2 3">SY39</strain>
    </source>
</reference>
<sequence>MSRRAIFPAALVLFGVLLAGCDPFASPESLFDEYVERTARVLDEDAVASPVPTAPALPRRRERVRALPSLDVGMLDFLSLYGCELQHVIGERNSIMGKVMHPGSLLDYELRFVRAAEECADEIGSERLRARLAEVVAIKRAALPDVAWNAIWGSEEIEHLLTRSRGSLAVGHDRDMAGTMASDLAALGSVVDAIHEGRTDLDVAALDAMYQRWHSRALVGQAVRAALLATTRLEDASRIVEARLGERPVCAGPQHRPRAAENMRGMFMTVFIGHVQPYLADLARVRRELVEPLAGLADIGETSRSPAVVAYAEQALGDTAADSVWAGFDAAVARHVEAWQMLLQQCGMRPGQGASSD</sequence>
<dbReference type="AlphaFoldDB" id="A0A2I6S742"/>
<dbReference type="RefSeq" id="WP_102247131.1">
    <property type="nucleotide sequence ID" value="NZ_CP025682.1"/>
</dbReference>
<dbReference type="PROSITE" id="PS51257">
    <property type="entry name" value="PROKAR_LIPOPROTEIN"/>
    <property type="match status" value="1"/>
</dbReference>
<feature type="signal peptide" evidence="1">
    <location>
        <begin position="1"/>
        <end position="19"/>
    </location>
</feature>
<feature type="chain" id="PRO_5014422477" evidence="1">
    <location>
        <begin position="20"/>
        <end position="357"/>
    </location>
</feature>
<dbReference type="Proteomes" id="UP000242205">
    <property type="component" value="Chromosome"/>
</dbReference>
<dbReference type="Pfam" id="PF11279">
    <property type="entry name" value="DUF3080"/>
    <property type="match status" value="1"/>
</dbReference>
<dbReference type="KEGG" id="atw:C0099_09010"/>
<dbReference type="InterPro" id="IPR021431">
    <property type="entry name" value="DUF3080"/>
</dbReference>
<dbReference type="EMBL" id="CP025682">
    <property type="protein sequence ID" value="AUN95065.1"/>
    <property type="molecule type" value="Genomic_DNA"/>
</dbReference>
<evidence type="ECO:0000313" key="2">
    <source>
        <dbReference type="EMBL" id="AUN95065.1"/>
    </source>
</evidence>
<keyword evidence="3" id="KW-1185">Reference proteome</keyword>
<name>A0A2I6S742_9RHOO</name>
<proteinExistence type="predicted"/>
<protein>
    <submittedName>
        <fullName evidence="2">DUF3080 domain-containing protein</fullName>
    </submittedName>
</protein>
<evidence type="ECO:0000313" key="3">
    <source>
        <dbReference type="Proteomes" id="UP000242205"/>
    </source>
</evidence>
<organism evidence="2 3">
    <name type="scientific">Pseudazoarcus pumilus</name>
    <dbReference type="NCBI Taxonomy" id="2067960"/>
    <lineage>
        <taxon>Bacteria</taxon>
        <taxon>Pseudomonadati</taxon>
        <taxon>Pseudomonadota</taxon>
        <taxon>Betaproteobacteria</taxon>
        <taxon>Rhodocyclales</taxon>
        <taxon>Zoogloeaceae</taxon>
        <taxon>Pseudazoarcus</taxon>
    </lineage>
</organism>
<accession>A0A2I6S742</accession>
<gene>
    <name evidence="2" type="ORF">C0099_09010</name>
</gene>